<organism evidence="8 9">
    <name type="scientific">Phytophthora fragariaefolia</name>
    <dbReference type="NCBI Taxonomy" id="1490495"/>
    <lineage>
        <taxon>Eukaryota</taxon>
        <taxon>Sar</taxon>
        <taxon>Stramenopiles</taxon>
        <taxon>Oomycota</taxon>
        <taxon>Peronosporomycetes</taxon>
        <taxon>Peronosporales</taxon>
        <taxon>Peronosporaceae</taxon>
        <taxon>Phytophthora</taxon>
    </lineage>
</organism>
<feature type="compositionally biased region" description="Basic and acidic residues" evidence="5">
    <location>
        <begin position="1022"/>
        <end position="1038"/>
    </location>
</feature>
<dbReference type="Proteomes" id="UP001165121">
    <property type="component" value="Unassembled WGS sequence"/>
</dbReference>
<feature type="compositionally biased region" description="Low complexity" evidence="5">
    <location>
        <begin position="714"/>
        <end position="724"/>
    </location>
</feature>
<evidence type="ECO:0000256" key="3">
    <source>
        <dbReference type="ARBA" id="ARBA00022833"/>
    </source>
</evidence>
<feature type="compositionally biased region" description="Basic and acidic residues" evidence="5">
    <location>
        <begin position="681"/>
        <end position="690"/>
    </location>
</feature>
<dbReference type="CDD" id="cd15745">
    <property type="entry name" value="FYVE_RUFY4"/>
    <property type="match status" value="1"/>
</dbReference>
<dbReference type="PANTHER" id="PTHR13510:SF44">
    <property type="entry name" value="RABENOSYN-5"/>
    <property type="match status" value="1"/>
</dbReference>
<dbReference type="InterPro" id="IPR052727">
    <property type="entry name" value="Rab4/Rab5_effector"/>
</dbReference>
<dbReference type="PROSITE" id="PS50848">
    <property type="entry name" value="START"/>
    <property type="match status" value="1"/>
</dbReference>
<feature type="compositionally biased region" description="Polar residues" evidence="5">
    <location>
        <begin position="1214"/>
        <end position="1226"/>
    </location>
</feature>
<evidence type="ECO:0000259" key="7">
    <source>
        <dbReference type="PROSITE" id="PS50848"/>
    </source>
</evidence>
<feature type="domain" description="START" evidence="7">
    <location>
        <begin position="125"/>
        <end position="211"/>
    </location>
</feature>
<evidence type="ECO:0000259" key="6">
    <source>
        <dbReference type="PROSITE" id="PS50178"/>
    </source>
</evidence>
<feature type="region of interest" description="Disordered" evidence="5">
    <location>
        <begin position="338"/>
        <end position="362"/>
    </location>
</feature>
<dbReference type="PROSITE" id="PS50178">
    <property type="entry name" value="ZF_FYVE"/>
    <property type="match status" value="1"/>
</dbReference>
<feature type="compositionally biased region" description="Low complexity" evidence="5">
    <location>
        <begin position="791"/>
        <end position="805"/>
    </location>
</feature>
<feature type="compositionally biased region" description="Basic and acidic residues" evidence="5">
    <location>
        <begin position="1074"/>
        <end position="1097"/>
    </location>
</feature>
<feature type="compositionally biased region" description="Polar residues" evidence="5">
    <location>
        <begin position="1111"/>
        <end position="1130"/>
    </location>
</feature>
<feature type="compositionally biased region" description="Acidic residues" evidence="5">
    <location>
        <begin position="1182"/>
        <end position="1195"/>
    </location>
</feature>
<dbReference type="InterPro" id="IPR023393">
    <property type="entry name" value="START-like_dom_sf"/>
</dbReference>
<evidence type="ECO:0000256" key="1">
    <source>
        <dbReference type="ARBA" id="ARBA00022723"/>
    </source>
</evidence>
<dbReference type="EMBL" id="BSXT01005065">
    <property type="protein sequence ID" value="GMF59585.1"/>
    <property type="molecule type" value="Genomic_DNA"/>
</dbReference>
<protein>
    <submittedName>
        <fullName evidence="8">Unnamed protein product</fullName>
    </submittedName>
</protein>
<feature type="region of interest" description="Disordered" evidence="5">
    <location>
        <begin position="507"/>
        <end position="536"/>
    </location>
</feature>
<feature type="compositionally biased region" description="Low complexity" evidence="5">
    <location>
        <begin position="965"/>
        <end position="982"/>
    </location>
</feature>
<feature type="compositionally biased region" description="Polar residues" evidence="5">
    <location>
        <begin position="1258"/>
        <end position="1277"/>
    </location>
</feature>
<feature type="region of interest" description="Disordered" evidence="5">
    <location>
        <begin position="1014"/>
        <end position="1426"/>
    </location>
</feature>
<feature type="region of interest" description="Disordered" evidence="5">
    <location>
        <begin position="617"/>
        <end position="995"/>
    </location>
</feature>
<dbReference type="SUPFAM" id="SSF55961">
    <property type="entry name" value="Bet v1-like"/>
    <property type="match status" value="1"/>
</dbReference>
<feature type="compositionally biased region" description="Basic and acidic residues" evidence="5">
    <location>
        <begin position="1326"/>
        <end position="1340"/>
    </location>
</feature>
<accession>A0A9W6YCM2</accession>
<dbReference type="InterPro" id="IPR011011">
    <property type="entry name" value="Znf_FYVE_PHD"/>
</dbReference>
<feature type="compositionally biased region" description="Basic and acidic residues" evidence="5">
    <location>
        <begin position="1366"/>
        <end position="1419"/>
    </location>
</feature>
<dbReference type="GO" id="GO:0008270">
    <property type="term" value="F:zinc ion binding"/>
    <property type="evidence" value="ECO:0007669"/>
    <property type="project" value="UniProtKB-KW"/>
</dbReference>
<feature type="compositionally biased region" description="Low complexity" evidence="5">
    <location>
        <begin position="525"/>
        <end position="536"/>
    </location>
</feature>
<keyword evidence="2 4" id="KW-0863">Zinc-finger</keyword>
<sequence length="1426" mass="157876">MIRKAKEASVALVDHAHTLDGPVQWHYTGKFRGIQMYRGEGSYDRVGTTGTEFLCGVTTMMGAIEEVAAYFDQQTTERMLARKAEDVLDCGVLYSLVQGGPENPFYRVSAKYQLYEGPSAFSRERDYCYLECQNTFRHASGRRGWVLSMHSIKLPSCPELDGVVRGSMYQSGYVFVEAERAGYMDVMHSLQINFKSTNRLPHFLLNSALKRRILSVVTISREIQTSRMGRQTLLKKKDLMPKRARALCVICSRKFSLFVRKTRCRVCGEVVCQPCAPQVMISSKRGPVKTRVCTKCYHLSAGDEFEQVGALPNSHNGGDPRRMQNDTRYSDILQDQDHPDLYHEDDEDSMDEDGDEDGLEEQSDYSVFAASRFTDASRDSMAASRFGASRSNFQSHFESHFEGSSQFGTSNELDDSQYYDGASEQSFVSGVSGTSTSYWHGGSSTTSSAMGWNQASSIKPTDGYIYDPQASTTSSNFYGASNYGSDYGASKYSVNDEPVKGVGRYNAAAPIPEDEPTSHRGYTISPNTSYNSSTDYNSIQASNYNSTQASNYNSTQVSNFNSTQSTDYKSTQVSDFKATQATDYDASHTGYSSIANHASKTVSIQNLAKARSARYGIKSEFPPSPPPPPPLSPPPEEVDENEGDDSPLHLGALKTDNSRNARDRKSKGIATRKMFTPPPPKEGRREKEPRSSSNRVPKVPRSKEFAAAAVNKNSRISQTSQTSSRDSRGFGSTRSSAILEQMRRNRRRAPKPAPESERSTAALKTMEEEHLNKMREIERMQNMAKERAARRSMASSESSSSLRDSQPPQGLVHSQINRFNAAAADRIQPGKTRRSARKSPPHSPIGLRAHSPIGPPPGSPLGPPPGSPPGTPPSMRGRRMPLNGSFNQRGNRSLGHRTDASSDFGSSQLLSNRSNGAFAKSGARVSLAPSAQSEDLMFNSQSSQRRGPRTSKGNDSSFRGRRLDASQASSSSSLGSRRFNASQASSVPMSEQPDDLAFDASHLSVDKSKFSSSFAILETPDSADRVAMMERPSAERGSDSSSSFDDDLLNRSSAGIAQHISSMRARAPYQLPDEEFRPSDELRKRQEEHRKRMEELTRMAANHIGEDSIRDSTSTLGGLHDSSISLTSGNHFGDSTISSISSASSVDIDDADFDFETRPLGRTKRSGTIPFTLESLDQIPNIEDEEESEGPDDSDTSFRLSENPLEEEDESKPTDAQLSYTESENFSYLCEPKSTYRSSKDTVEHELTNDRRDAGSSYRVSEQFVQNEQSSVSNGVDSANRKSEDTITYKEEDVHKRASSVYRPSDESVQHDGERMGAKQMYRSSMESENRESEHKDAEPTYRPSVGSEERDSGLKGAEPTYRSSVESEKRDSEHIEAEQVYRPSVESENRNIEDKDAEPTYRPSVESEERDSEHKDAKQIVSIGM</sequence>
<feature type="compositionally biased region" description="Basic residues" evidence="5">
    <location>
        <begin position="831"/>
        <end position="840"/>
    </location>
</feature>
<feature type="compositionally biased region" description="Low complexity" evidence="5">
    <location>
        <begin position="1134"/>
        <end position="1146"/>
    </location>
</feature>
<dbReference type="InterPro" id="IPR000306">
    <property type="entry name" value="Znf_FYVE"/>
</dbReference>
<evidence type="ECO:0000256" key="5">
    <source>
        <dbReference type="SAM" id="MobiDB-lite"/>
    </source>
</evidence>
<proteinExistence type="predicted"/>
<dbReference type="SMART" id="SM00064">
    <property type="entry name" value="FYVE"/>
    <property type="match status" value="1"/>
</dbReference>
<keyword evidence="3" id="KW-0862">Zinc</keyword>
<dbReference type="SUPFAM" id="SSF57903">
    <property type="entry name" value="FYVE/PHD zinc finger"/>
    <property type="match status" value="1"/>
</dbReference>
<gene>
    <name evidence="8" type="ORF">Pfra01_002577300</name>
</gene>
<name>A0A9W6YCM2_9STRA</name>
<dbReference type="InterPro" id="IPR013083">
    <property type="entry name" value="Znf_RING/FYVE/PHD"/>
</dbReference>
<feature type="compositionally biased region" description="Polar residues" evidence="5">
    <location>
        <begin position="806"/>
        <end position="818"/>
    </location>
</feature>
<evidence type="ECO:0000256" key="4">
    <source>
        <dbReference type="PROSITE-ProRule" id="PRU00091"/>
    </source>
</evidence>
<dbReference type="OrthoDB" id="166801at2759"/>
<dbReference type="Gene3D" id="3.30.40.10">
    <property type="entry name" value="Zinc/RING finger domain, C3HC4 (zinc finger)"/>
    <property type="match status" value="1"/>
</dbReference>
<dbReference type="InterPro" id="IPR002913">
    <property type="entry name" value="START_lipid-bd_dom"/>
</dbReference>
<dbReference type="InterPro" id="IPR017455">
    <property type="entry name" value="Znf_FYVE-rel"/>
</dbReference>
<feature type="compositionally biased region" description="Pro residues" evidence="5">
    <location>
        <begin position="853"/>
        <end position="872"/>
    </location>
</feature>
<feature type="compositionally biased region" description="Basic and acidic residues" evidence="5">
    <location>
        <begin position="1304"/>
        <end position="1317"/>
    </location>
</feature>
<keyword evidence="9" id="KW-1185">Reference proteome</keyword>
<dbReference type="GO" id="GO:0008289">
    <property type="term" value="F:lipid binding"/>
    <property type="evidence" value="ECO:0007669"/>
    <property type="project" value="InterPro"/>
</dbReference>
<keyword evidence="1" id="KW-0479">Metal-binding</keyword>
<dbReference type="Pfam" id="PF01363">
    <property type="entry name" value="FYVE"/>
    <property type="match status" value="1"/>
</dbReference>
<feature type="domain" description="FYVE-type" evidence="6">
    <location>
        <begin position="242"/>
        <end position="301"/>
    </location>
</feature>
<evidence type="ECO:0000256" key="2">
    <source>
        <dbReference type="ARBA" id="ARBA00022771"/>
    </source>
</evidence>
<evidence type="ECO:0000313" key="8">
    <source>
        <dbReference type="EMBL" id="GMF59585.1"/>
    </source>
</evidence>
<comment type="caution">
    <text evidence="8">The sequence shown here is derived from an EMBL/GenBank/DDBJ whole genome shotgun (WGS) entry which is preliminary data.</text>
</comment>
<feature type="compositionally biased region" description="Acidic residues" evidence="5">
    <location>
        <begin position="343"/>
        <end position="362"/>
    </location>
</feature>
<feature type="compositionally biased region" description="Basic and acidic residues" evidence="5">
    <location>
        <begin position="1238"/>
        <end position="1254"/>
    </location>
</feature>
<feature type="compositionally biased region" description="Polar residues" evidence="5">
    <location>
        <begin position="929"/>
        <end position="957"/>
    </location>
</feature>
<feature type="compositionally biased region" description="Basic and acidic residues" evidence="5">
    <location>
        <begin position="1279"/>
        <end position="1296"/>
    </location>
</feature>
<reference evidence="8" key="1">
    <citation type="submission" date="2023-04" db="EMBL/GenBank/DDBJ databases">
        <title>Phytophthora fragariaefolia NBRC 109709.</title>
        <authorList>
            <person name="Ichikawa N."/>
            <person name="Sato H."/>
            <person name="Tonouchi N."/>
        </authorList>
    </citation>
    <scope>NUCLEOTIDE SEQUENCE</scope>
    <source>
        <strain evidence="8">NBRC 109709</strain>
    </source>
</reference>
<feature type="compositionally biased region" description="Basic and acidic residues" evidence="5">
    <location>
        <begin position="765"/>
        <end position="789"/>
    </location>
</feature>
<feature type="compositionally biased region" description="Pro residues" evidence="5">
    <location>
        <begin position="622"/>
        <end position="635"/>
    </location>
</feature>
<feature type="compositionally biased region" description="Polar residues" evidence="5">
    <location>
        <begin position="901"/>
        <end position="915"/>
    </location>
</feature>
<feature type="compositionally biased region" description="Acidic residues" evidence="5">
    <location>
        <begin position="636"/>
        <end position="645"/>
    </location>
</feature>
<evidence type="ECO:0000313" key="9">
    <source>
        <dbReference type="Proteomes" id="UP001165121"/>
    </source>
</evidence>
<dbReference type="PANTHER" id="PTHR13510">
    <property type="entry name" value="FYVE-FINGER-CONTAINING RAB5 EFFECTOR PROTEIN RABENOSYN-5-RELATED"/>
    <property type="match status" value="1"/>
</dbReference>
<dbReference type="Gene3D" id="3.30.530.20">
    <property type="match status" value="1"/>
</dbReference>